<organism evidence="1 2">
    <name type="scientific">Enorma massiliensis</name>
    <dbReference type="NCBI Taxonomy" id="1472761"/>
    <lineage>
        <taxon>Bacteria</taxon>
        <taxon>Bacillati</taxon>
        <taxon>Actinomycetota</taxon>
        <taxon>Coriobacteriia</taxon>
        <taxon>Coriobacteriales</taxon>
        <taxon>Coriobacteriaceae</taxon>
        <taxon>Enorma</taxon>
    </lineage>
</organism>
<evidence type="ECO:0000313" key="2">
    <source>
        <dbReference type="Proteomes" id="UP000196560"/>
    </source>
</evidence>
<proteinExistence type="predicted"/>
<accession>A0A1Y3U9P4</accession>
<comment type="caution">
    <text evidence="1">The sequence shown here is derived from an EMBL/GenBank/DDBJ whole genome shotgun (WGS) entry which is preliminary data.</text>
</comment>
<reference evidence="2" key="1">
    <citation type="submission" date="2017-04" db="EMBL/GenBank/DDBJ databases">
        <title>Function of individual gut microbiota members based on whole genome sequencing of pure cultures obtained from chicken caecum.</title>
        <authorList>
            <person name="Medvecky M."/>
            <person name="Cejkova D."/>
            <person name="Polansky O."/>
            <person name="Karasova D."/>
            <person name="Kubasova T."/>
            <person name="Cizek A."/>
            <person name="Rychlik I."/>
        </authorList>
    </citation>
    <scope>NUCLEOTIDE SEQUENCE [LARGE SCALE GENOMIC DNA]</scope>
    <source>
        <strain evidence="2">An70</strain>
    </source>
</reference>
<dbReference type="AlphaFoldDB" id="A0A1Y3U9P4"/>
<keyword evidence="2" id="KW-1185">Reference proteome</keyword>
<name>A0A1Y3U9P4_9ACTN</name>
<evidence type="ECO:0000313" key="1">
    <source>
        <dbReference type="EMBL" id="OUN43827.1"/>
    </source>
</evidence>
<sequence length="167" mass="19376">MLSVEIEDFPNEDGWFMLWELSIADDRRSTRVVPVFVNDRLVLRPIAGKRIMDALLRPGVRLTVGTASNADAETWARLEELSQDFAYNDFKDLSDRHERATKENHVKYAYALELRHEAVRRVGIENIRAAKLARIEAERAEMEASYAKERQVLPEFRCMLLVRLVES</sequence>
<dbReference type="Proteomes" id="UP000196560">
    <property type="component" value="Unassembled WGS sequence"/>
</dbReference>
<gene>
    <name evidence="1" type="ORF">B5G21_03815</name>
</gene>
<protein>
    <submittedName>
        <fullName evidence="1">Uncharacterized protein</fullName>
    </submittedName>
</protein>
<dbReference type="EMBL" id="NFHO01000003">
    <property type="protein sequence ID" value="OUN43827.1"/>
    <property type="molecule type" value="Genomic_DNA"/>
</dbReference>